<dbReference type="OrthoDB" id="6604875at2759"/>
<sequence>MTSNNNKNFDETKNPIATTKKITKESDYEDCYACKLVAGTAFIGLGLYALRQRRTMIQFAKKSEEIIPYLRLRSVGLSIIGISAIGVGMYRIAY</sequence>
<evidence type="ECO:0000313" key="4">
    <source>
        <dbReference type="Proteomes" id="UP000789508"/>
    </source>
</evidence>
<reference evidence="3" key="1">
    <citation type="submission" date="2021-06" db="EMBL/GenBank/DDBJ databases">
        <authorList>
            <person name="Kallberg Y."/>
            <person name="Tangrot J."/>
            <person name="Rosling A."/>
        </authorList>
    </citation>
    <scope>NUCLEOTIDE SEQUENCE</scope>
    <source>
        <strain evidence="3">FL130A</strain>
    </source>
</reference>
<dbReference type="AlphaFoldDB" id="A0A9N8VTL7"/>
<feature type="transmembrane region" description="Helical" evidence="1">
    <location>
        <begin position="70"/>
        <end position="93"/>
    </location>
</feature>
<keyword evidence="4" id="KW-1185">Reference proteome</keyword>
<accession>A0A9N8VTL7</accession>
<keyword evidence="1" id="KW-1133">Transmembrane helix</keyword>
<gene>
    <name evidence="3" type="ORF">ALEPTO_LOCUS1513</name>
</gene>
<keyword evidence="1" id="KW-0812">Transmembrane</keyword>
<feature type="domain" description="Distal membrane-arm assembly complex protein 1-like" evidence="2">
    <location>
        <begin position="30"/>
        <end position="55"/>
    </location>
</feature>
<name>A0A9N8VTL7_9GLOM</name>
<dbReference type="EMBL" id="CAJVPS010000169">
    <property type="protein sequence ID" value="CAG8460556.1"/>
    <property type="molecule type" value="Genomic_DNA"/>
</dbReference>
<protein>
    <submittedName>
        <fullName evidence="3">2088_t:CDS:1</fullName>
    </submittedName>
</protein>
<evidence type="ECO:0000256" key="1">
    <source>
        <dbReference type="SAM" id="Phobius"/>
    </source>
</evidence>
<comment type="caution">
    <text evidence="3">The sequence shown here is derived from an EMBL/GenBank/DDBJ whole genome shotgun (WGS) entry which is preliminary data.</text>
</comment>
<keyword evidence="1" id="KW-0472">Membrane</keyword>
<evidence type="ECO:0000313" key="3">
    <source>
        <dbReference type="EMBL" id="CAG8460556.1"/>
    </source>
</evidence>
<dbReference type="Pfam" id="PF15055">
    <property type="entry name" value="DMAC1_Dmo2"/>
    <property type="match status" value="1"/>
</dbReference>
<dbReference type="Proteomes" id="UP000789508">
    <property type="component" value="Unassembled WGS sequence"/>
</dbReference>
<proteinExistence type="predicted"/>
<dbReference type="InterPro" id="IPR028036">
    <property type="entry name" value="DMAC1-like_dom"/>
</dbReference>
<feature type="transmembrane region" description="Helical" evidence="1">
    <location>
        <begin position="32"/>
        <end position="50"/>
    </location>
</feature>
<evidence type="ECO:0000259" key="2">
    <source>
        <dbReference type="Pfam" id="PF15055"/>
    </source>
</evidence>
<organism evidence="3 4">
    <name type="scientific">Ambispora leptoticha</name>
    <dbReference type="NCBI Taxonomy" id="144679"/>
    <lineage>
        <taxon>Eukaryota</taxon>
        <taxon>Fungi</taxon>
        <taxon>Fungi incertae sedis</taxon>
        <taxon>Mucoromycota</taxon>
        <taxon>Glomeromycotina</taxon>
        <taxon>Glomeromycetes</taxon>
        <taxon>Archaeosporales</taxon>
        <taxon>Ambisporaceae</taxon>
        <taxon>Ambispora</taxon>
    </lineage>
</organism>